<name>A0A6J4SEY1_9ACTN</name>
<protein>
    <recommendedName>
        <fullName evidence="2">MoaD/ThiS family protein</fullName>
    </recommendedName>
</protein>
<evidence type="ECO:0000313" key="1">
    <source>
        <dbReference type="EMBL" id="CAA9497749.1"/>
    </source>
</evidence>
<organism evidence="1">
    <name type="scientific">uncultured Solirubrobacteraceae bacterium</name>
    <dbReference type="NCBI Taxonomy" id="1162706"/>
    <lineage>
        <taxon>Bacteria</taxon>
        <taxon>Bacillati</taxon>
        <taxon>Actinomycetota</taxon>
        <taxon>Thermoleophilia</taxon>
        <taxon>Solirubrobacterales</taxon>
        <taxon>Solirubrobacteraceae</taxon>
        <taxon>environmental samples</taxon>
    </lineage>
</organism>
<gene>
    <name evidence="1" type="ORF">AVDCRST_MAG38-3038</name>
</gene>
<reference evidence="1" key="1">
    <citation type="submission" date="2020-02" db="EMBL/GenBank/DDBJ databases">
        <authorList>
            <person name="Meier V. D."/>
        </authorList>
    </citation>
    <scope>NUCLEOTIDE SEQUENCE</scope>
    <source>
        <strain evidence="1">AVDCRST_MAG38</strain>
    </source>
</reference>
<proteinExistence type="predicted"/>
<evidence type="ECO:0008006" key="2">
    <source>
        <dbReference type="Google" id="ProtNLM"/>
    </source>
</evidence>
<sequence length="73" mass="7925">MGKIVRRLMTGYEDVAEWSPGDPASYEAAQATLTHEIENGYEAVVEIDGRNESVKELPQDAERVILTTAMGGG</sequence>
<dbReference type="AlphaFoldDB" id="A0A6J4SEY1"/>
<dbReference type="EMBL" id="CADCVJ010000246">
    <property type="protein sequence ID" value="CAA9497749.1"/>
    <property type="molecule type" value="Genomic_DNA"/>
</dbReference>
<accession>A0A6J4SEY1</accession>